<accession>A0A7M4EIV8</accession>
<reference evidence="1" key="2">
    <citation type="submission" date="2025-09" db="UniProtKB">
        <authorList>
            <consortium name="Ensembl"/>
        </authorList>
    </citation>
    <scope>IDENTIFICATION</scope>
</reference>
<evidence type="ECO:0000313" key="1">
    <source>
        <dbReference type="Ensembl" id="ENSCPRP00005010497.1"/>
    </source>
</evidence>
<organism evidence="1 2">
    <name type="scientific">Crocodylus porosus</name>
    <name type="common">Saltwater crocodile</name>
    <name type="synonym">Estuarine crocodile</name>
    <dbReference type="NCBI Taxonomy" id="8502"/>
    <lineage>
        <taxon>Eukaryota</taxon>
        <taxon>Metazoa</taxon>
        <taxon>Chordata</taxon>
        <taxon>Craniata</taxon>
        <taxon>Vertebrata</taxon>
        <taxon>Euteleostomi</taxon>
        <taxon>Archelosauria</taxon>
        <taxon>Archosauria</taxon>
        <taxon>Crocodylia</taxon>
        <taxon>Longirostres</taxon>
        <taxon>Crocodylidae</taxon>
        <taxon>Crocodylus</taxon>
    </lineage>
</organism>
<name>A0A7M4EIV8_CROPO</name>
<proteinExistence type="predicted"/>
<reference evidence="1" key="1">
    <citation type="submission" date="2025-08" db="UniProtKB">
        <authorList>
            <consortium name="Ensembl"/>
        </authorList>
    </citation>
    <scope>IDENTIFICATION</scope>
</reference>
<evidence type="ECO:0000313" key="2">
    <source>
        <dbReference type="Proteomes" id="UP000594220"/>
    </source>
</evidence>
<sequence length="106" mass="11430">MELAVASSFPAWSHCLLQCWAEPAGLWRPRRRAAGREPKPSLGSTQPLPCRQSCSIPQGVGEAWSIIPFPPGRVAAKLPLTEWGGPSIVAPTTPCLQKAVTICTWL</sequence>
<keyword evidence="2" id="KW-1185">Reference proteome</keyword>
<dbReference type="Ensembl" id="ENSCPRT00005012361.1">
    <property type="protein sequence ID" value="ENSCPRP00005010497.1"/>
    <property type="gene ID" value="ENSCPRG00005007469.1"/>
</dbReference>
<dbReference type="AlphaFoldDB" id="A0A7M4EIV8"/>
<protein>
    <submittedName>
        <fullName evidence="1">Uncharacterized protein</fullName>
    </submittedName>
</protein>
<dbReference type="Proteomes" id="UP000594220">
    <property type="component" value="Unplaced"/>
</dbReference>